<dbReference type="HOGENOM" id="CLU_708308_0_0_1"/>
<feature type="compositionally biased region" description="Polar residues" evidence="1">
    <location>
        <begin position="125"/>
        <end position="138"/>
    </location>
</feature>
<feature type="chain" id="PRO_5015090001" evidence="2">
    <location>
        <begin position="18"/>
        <end position="390"/>
    </location>
</feature>
<feature type="signal peptide" evidence="2">
    <location>
        <begin position="1"/>
        <end position="17"/>
    </location>
</feature>
<keyword evidence="2" id="KW-0732">Signal</keyword>
<proteinExistence type="predicted"/>
<evidence type="ECO:0000256" key="2">
    <source>
        <dbReference type="SAM" id="SignalP"/>
    </source>
</evidence>
<sequence>MKPLWFSLLILVPYCIGQRLTREYCLKRVNGFRAELAMERQVANMNELVYNEALEKKILDQLSIINGCPKRGMKITHDGFNVYLPVKFIPNDLGAPGMTAIACFEAFCMENGEKFLSIVTDHSDSSPISGTPGSQCPSGRTPGSDKLCSLRKPKVHSAYIRKGSRDIPKFSDESQEKSRNQYVRKNILGDYPDALKNGILVSYGPLPPANKGAYMRKSGWDLQSEWKSQNEEFGGFYDVWYLDGGSDYSQEADNDFETTKDPLDQSFPGYLAVEEPVSTTTDPHGDNDDDGWFIAVDNDFETTEDPLDQTDSGSPDVEKPVFTTTPFPKDNYASYIAELSAARKELSKAAEKINCKPPAAPFPNDHYALHVADLQKKKEDSDTLQSNIDS</sequence>
<evidence type="ECO:0000313" key="3">
    <source>
        <dbReference type="EMBL" id="EFP10173.1"/>
    </source>
</evidence>
<keyword evidence="4" id="KW-1185">Reference proteome</keyword>
<evidence type="ECO:0000313" key="4">
    <source>
        <dbReference type="Proteomes" id="UP000008281"/>
    </source>
</evidence>
<dbReference type="Proteomes" id="UP000008281">
    <property type="component" value="Unassembled WGS sequence"/>
</dbReference>
<accession>E3MV89</accession>
<organism evidence="4">
    <name type="scientific">Caenorhabditis remanei</name>
    <name type="common">Caenorhabditis vulgaris</name>
    <dbReference type="NCBI Taxonomy" id="31234"/>
    <lineage>
        <taxon>Eukaryota</taxon>
        <taxon>Metazoa</taxon>
        <taxon>Ecdysozoa</taxon>
        <taxon>Nematoda</taxon>
        <taxon>Chromadorea</taxon>
        <taxon>Rhabditida</taxon>
        <taxon>Rhabditina</taxon>
        <taxon>Rhabditomorpha</taxon>
        <taxon>Rhabditoidea</taxon>
        <taxon>Rhabditidae</taxon>
        <taxon>Peloderinae</taxon>
        <taxon>Caenorhabditis</taxon>
    </lineage>
</organism>
<reference evidence="3" key="1">
    <citation type="submission" date="2007-07" db="EMBL/GenBank/DDBJ databases">
        <title>PCAP assembly of the Caenorhabditis remanei genome.</title>
        <authorList>
            <consortium name="The Caenorhabditis remanei Sequencing Consortium"/>
            <person name="Wilson R.K."/>
        </authorList>
    </citation>
    <scope>NUCLEOTIDE SEQUENCE [LARGE SCALE GENOMIC DNA]</scope>
    <source>
        <strain evidence="3">PB4641</strain>
    </source>
</reference>
<evidence type="ECO:0000256" key="1">
    <source>
        <dbReference type="SAM" id="MobiDB-lite"/>
    </source>
</evidence>
<name>E3MV89_CAERE</name>
<protein>
    <submittedName>
        <fullName evidence="3">Uncharacterized protein</fullName>
    </submittedName>
</protein>
<gene>
    <name evidence="3" type="ORF">CRE_24529</name>
</gene>
<feature type="region of interest" description="Disordered" evidence="1">
    <location>
        <begin position="303"/>
        <end position="324"/>
    </location>
</feature>
<feature type="region of interest" description="Disordered" evidence="1">
    <location>
        <begin position="123"/>
        <end position="144"/>
    </location>
</feature>
<dbReference type="AlphaFoldDB" id="E3MV89"/>
<dbReference type="EMBL" id="DS268482">
    <property type="protein sequence ID" value="EFP10173.1"/>
    <property type="molecule type" value="Genomic_DNA"/>
</dbReference>